<dbReference type="Pfam" id="PF03351">
    <property type="entry name" value="DOMON"/>
    <property type="match status" value="1"/>
</dbReference>
<dbReference type="Gene3D" id="2.60.40.1210">
    <property type="entry name" value="Cellobiose dehydrogenase, cytochrome domain"/>
    <property type="match status" value="1"/>
</dbReference>
<dbReference type="InterPro" id="IPR005018">
    <property type="entry name" value="DOMON_domain"/>
</dbReference>
<sequence length="222" mass="24356">MLLVVLLVVLVPSVAAQCSFSKGDISARWQVANDELTVEFVNKKIGNNQWTAIGFGPDMSNLEVVVVKIQGNKPSLVTGHTDGYDAPKLDTAANVVPKLLSFNTNQLTLRFTRPLSSNGPRKHSLENCQKWNFVKEGTLEDGKIGLHKQAPSSMTFLSSSPLSTDGSIEKHTSPPLSIVVCPGQCTQLFETRDVLTDPVPQNAIYNNRQSSRFDGLHGYYRL</sequence>
<reference evidence="4" key="1">
    <citation type="submission" date="2020-12" db="UniProtKB">
        <authorList>
            <consortium name="WormBaseParasite"/>
        </authorList>
    </citation>
    <scope>IDENTIFICATION</scope>
    <source>
        <strain evidence="4">MHco3</strain>
    </source>
</reference>
<feature type="signal peptide" evidence="1">
    <location>
        <begin position="1"/>
        <end position="16"/>
    </location>
</feature>
<dbReference type="CDD" id="cd09631">
    <property type="entry name" value="DOMON_DOH"/>
    <property type="match status" value="1"/>
</dbReference>
<organism evidence="3 4">
    <name type="scientific">Haemonchus contortus</name>
    <name type="common">Barber pole worm</name>
    <dbReference type="NCBI Taxonomy" id="6289"/>
    <lineage>
        <taxon>Eukaryota</taxon>
        <taxon>Metazoa</taxon>
        <taxon>Ecdysozoa</taxon>
        <taxon>Nematoda</taxon>
        <taxon>Chromadorea</taxon>
        <taxon>Rhabditida</taxon>
        <taxon>Rhabditina</taxon>
        <taxon>Rhabditomorpha</taxon>
        <taxon>Strongyloidea</taxon>
        <taxon>Trichostrongylidae</taxon>
        <taxon>Haemonchus</taxon>
    </lineage>
</organism>
<dbReference type="AlphaFoldDB" id="A0A7I5E639"/>
<proteinExistence type="predicted"/>
<feature type="domain" description="DOMON" evidence="2">
    <location>
        <begin position="23"/>
        <end position="137"/>
    </location>
</feature>
<dbReference type="InterPro" id="IPR045266">
    <property type="entry name" value="DOH_DOMON"/>
</dbReference>
<evidence type="ECO:0000313" key="4">
    <source>
        <dbReference type="WBParaSite" id="HCON_00022437-00001"/>
    </source>
</evidence>
<keyword evidence="3" id="KW-1185">Reference proteome</keyword>
<dbReference type="SMART" id="SM00664">
    <property type="entry name" value="DoH"/>
    <property type="match status" value="1"/>
</dbReference>
<dbReference type="PANTHER" id="PTHR36516">
    <property type="entry name" value="PROTEIN CBG04168-RELATED"/>
    <property type="match status" value="1"/>
</dbReference>
<dbReference type="PANTHER" id="PTHR36516:SF1">
    <property type="entry name" value="DOMON DOMAIN-CONTAINING PROTEIN"/>
    <property type="match status" value="1"/>
</dbReference>
<keyword evidence="1" id="KW-0732">Signal</keyword>
<dbReference type="OrthoDB" id="5852222at2759"/>
<accession>A0A7I5E639</accession>
<dbReference type="WBParaSite" id="HCON_00022437-00001">
    <property type="protein sequence ID" value="HCON_00022437-00001"/>
    <property type="gene ID" value="HCON_00022437"/>
</dbReference>
<evidence type="ECO:0000313" key="3">
    <source>
        <dbReference type="Proteomes" id="UP000025227"/>
    </source>
</evidence>
<dbReference type="OMA" id="GNNQWTG"/>
<feature type="chain" id="PRO_5029518371" evidence="1">
    <location>
        <begin position="17"/>
        <end position="222"/>
    </location>
</feature>
<evidence type="ECO:0000259" key="2">
    <source>
        <dbReference type="PROSITE" id="PS50836"/>
    </source>
</evidence>
<evidence type="ECO:0000256" key="1">
    <source>
        <dbReference type="SAM" id="SignalP"/>
    </source>
</evidence>
<dbReference type="Proteomes" id="UP000025227">
    <property type="component" value="Unplaced"/>
</dbReference>
<dbReference type="PROSITE" id="PS50836">
    <property type="entry name" value="DOMON"/>
    <property type="match status" value="1"/>
</dbReference>
<protein>
    <submittedName>
        <fullName evidence="4">DOMON domain-containing protein</fullName>
    </submittedName>
</protein>
<name>A0A7I5E639_HAECO</name>